<dbReference type="Gene3D" id="3.10.590.10">
    <property type="entry name" value="ph1033 like domains"/>
    <property type="match status" value="1"/>
</dbReference>
<dbReference type="EMBL" id="JBFOLJ010000006">
    <property type="protein sequence ID" value="KAL2528279.1"/>
    <property type="molecule type" value="Genomic_DNA"/>
</dbReference>
<feature type="compositionally biased region" description="Basic and acidic residues" evidence="2">
    <location>
        <begin position="202"/>
        <end position="229"/>
    </location>
</feature>
<evidence type="ECO:0000256" key="2">
    <source>
        <dbReference type="SAM" id="MobiDB-lite"/>
    </source>
</evidence>
<dbReference type="Proteomes" id="UP001604277">
    <property type="component" value="Unassembled WGS sequence"/>
</dbReference>
<reference evidence="5" key="1">
    <citation type="submission" date="2024-07" db="EMBL/GenBank/DDBJ databases">
        <title>Two chromosome-level genome assemblies of Korean endemic species Abeliophyllum distichum and Forsythia ovata (Oleaceae).</title>
        <authorList>
            <person name="Jang H."/>
        </authorList>
    </citation>
    <scope>NUCLEOTIDE SEQUENCE [LARGE SCALE GENOMIC DNA]</scope>
</reference>
<comment type="similarity">
    <text evidence="1">Belongs to the YTHDF family.</text>
</comment>
<proteinExistence type="inferred from homology"/>
<gene>
    <name evidence="4" type="ORF">Fot_20880</name>
</gene>
<sequence length="383" mass="43609">MNAKFFVIKSYSEDDVHKSIKYNVWSSTPNGNKKLNAAYEDAQRIAAGDSRGCPIFLFFSVNASGQFCGVAEMTGPVDFHKDMDFWQQDKWSGSFPVKWRIIKDVPNPNFRHIILENNENKPVTNSRDTQEIHYNKGMEMLKIFKNYISKTSLLDDFMYYENRQKILHEEKARLLFKSYENPYLVPPINPPRRLATILDPSSEDKKVGQHDESNSSKKNESDFVKHVSSDADSLDAKPNVTDEFKITSLTIKSKESKSECLAPASATEANDESTDVIREAKEEFDGVSSSSVGPSSKIHASQFFSALDKKEGYVHILPIDDWFHILPKPPMTIQEALPHTGKWWPSCYTRKQLSSISCETKGIYPLCEGLRRMLIYSKGFSNS</sequence>
<dbReference type="Pfam" id="PF04146">
    <property type="entry name" value="YTH"/>
    <property type="match status" value="1"/>
</dbReference>
<dbReference type="InterPro" id="IPR007275">
    <property type="entry name" value="YTH_domain"/>
</dbReference>
<evidence type="ECO:0000313" key="4">
    <source>
        <dbReference type="EMBL" id="KAL2528279.1"/>
    </source>
</evidence>
<feature type="region of interest" description="Disordered" evidence="2">
    <location>
        <begin position="194"/>
        <end position="234"/>
    </location>
</feature>
<name>A0ABD1UT93_9LAMI</name>
<accession>A0ABD1UT93</accession>
<evidence type="ECO:0000313" key="5">
    <source>
        <dbReference type="Proteomes" id="UP001604277"/>
    </source>
</evidence>
<dbReference type="PROSITE" id="PS50882">
    <property type="entry name" value="YTH"/>
    <property type="match status" value="1"/>
</dbReference>
<comment type="caution">
    <text evidence="4">The sequence shown here is derived from an EMBL/GenBank/DDBJ whole genome shotgun (WGS) entry which is preliminary data.</text>
</comment>
<evidence type="ECO:0000259" key="3">
    <source>
        <dbReference type="PROSITE" id="PS50882"/>
    </source>
</evidence>
<dbReference type="PANTHER" id="PTHR12357">
    <property type="entry name" value="YTH YT521-B HOMOLOGY DOMAIN-CONTAINING"/>
    <property type="match status" value="1"/>
</dbReference>
<organism evidence="4 5">
    <name type="scientific">Forsythia ovata</name>
    <dbReference type="NCBI Taxonomy" id="205694"/>
    <lineage>
        <taxon>Eukaryota</taxon>
        <taxon>Viridiplantae</taxon>
        <taxon>Streptophyta</taxon>
        <taxon>Embryophyta</taxon>
        <taxon>Tracheophyta</taxon>
        <taxon>Spermatophyta</taxon>
        <taxon>Magnoliopsida</taxon>
        <taxon>eudicotyledons</taxon>
        <taxon>Gunneridae</taxon>
        <taxon>Pentapetalae</taxon>
        <taxon>asterids</taxon>
        <taxon>lamiids</taxon>
        <taxon>Lamiales</taxon>
        <taxon>Oleaceae</taxon>
        <taxon>Forsythieae</taxon>
        <taxon>Forsythia</taxon>
    </lineage>
</organism>
<dbReference type="InterPro" id="IPR045168">
    <property type="entry name" value="YTH_prot"/>
</dbReference>
<dbReference type="PANTHER" id="PTHR12357:SF92">
    <property type="entry name" value="YTH DOMAIN-CONTAINING FAMILY PROTEIN"/>
    <property type="match status" value="1"/>
</dbReference>
<comment type="function">
    <text evidence="1">Specifically recognizes and binds N6-methyladenosine (m6A)-containing RNAs, and regulates mRNA stability. M6A is a modification present at internal sites of mRNAs and some non-coding RNAs and plays a role in mRNA stability and processing.</text>
</comment>
<keyword evidence="5" id="KW-1185">Reference proteome</keyword>
<feature type="domain" description="YTH" evidence="3">
    <location>
        <begin position="3"/>
        <end position="144"/>
    </location>
</feature>
<protein>
    <recommendedName>
        <fullName evidence="1">YTH domain-containing family protein</fullName>
    </recommendedName>
</protein>
<evidence type="ECO:0000256" key="1">
    <source>
        <dbReference type="RuleBase" id="RU369095"/>
    </source>
</evidence>
<dbReference type="AlphaFoldDB" id="A0ABD1UT93"/>
<keyword evidence="1" id="KW-0694">RNA-binding</keyword>
<dbReference type="GO" id="GO:1990247">
    <property type="term" value="F:N6-methyladenosine-containing RNA reader activity"/>
    <property type="evidence" value="ECO:0007669"/>
    <property type="project" value="UniProtKB-UniRule"/>
</dbReference>
<dbReference type="CDD" id="cd21134">
    <property type="entry name" value="YTH"/>
    <property type="match status" value="1"/>
</dbReference>
<dbReference type="GO" id="GO:0003729">
    <property type="term" value="F:mRNA binding"/>
    <property type="evidence" value="ECO:0007669"/>
    <property type="project" value="UniProtKB-UniRule"/>
</dbReference>